<dbReference type="PANTHER" id="PTHR37529:SF1">
    <property type="entry name" value="TRANSPOSASE INSG FOR INSERTION SEQUENCE ELEMENT IS4-RELATED"/>
    <property type="match status" value="1"/>
</dbReference>
<dbReference type="PANTHER" id="PTHR37529">
    <property type="entry name" value="TRANSPOSASE INSG FOR INSERTION SEQUENCE ELEMENT IS4-RELATED"/>
    <property type="match status" value="1"/>
</dbReference>
<dbReference type="STRING" id="595434.RISK_001913"/>
<dbReference type="InterPro" id="IPR002559">
    <property type="entry name" value="Transposase_11"/>
</dbReference>
<dbReference type="RefSeq" id="WP_047813701.1">
    <property type="nucleotide sequence ID" value="NZ_LECT01000016.1"/>
</dbReference>
<dbReference type="OrthoDB" id="248072at2"/>
<dbReference type="SUPFAM" id="SSF53098">
    <property type="entry name" value="Ribonuclease H-like"/>
    <property type="match status" value="1"/>
</dbReference>
<evidence type="ECO:0000313" key="4">
    <source>
        <dbReference type="Proteomes" id="UP000036367"/>
    </source>
</evidence>
<name>A0A0J1BHQ7_RHOIS</name>
<comment type="caution">
    <text evidence="3">The sequence shown here is derived from an EMBL/GenBank/DDBJ whole genome shotgun (WGS) entry which is preliminary data.</text>
</comment>
<accession>A0A0J1BHQ7</accession>
<dbReference type="EMBL" id="LECT01000016">
    <property type="protein sequence ID" value="KLU06062.1"/>
    <property type="molecule type" value="Genomic_DNA"/>
</dbReference>
<dbReference type="GO" id="GO:0004803">
    <property type="term" value="F:transposase activity"/>
    <property type="evidence" value="ECO:0007669"/>
    <property type="project" value="InterPro"/>
</dbReference>
<dbReference type="InterPro" id="IPR012337">
    <property type="entry name" value="RNaseH-like_sf"/>
</dbReference>
<feature type="compositionally biased region" description="Basic residues" evidence="1">
    <location>
        <begin position="422"/>
        <end position="436"/>
    </location>
</feature>
<dbReference type="NCBIfam" id="NF033592">
    <property type="entry name" value="transpos_IS4_1"/>
    <property type="match status" value="1"/>
</dbReference>
<organism evidence="3 4">
    <name type="scientific">Rhodopirellula islandica</name>
    <dbReference type="NCBI Taxonomy" id="595434"/>
    <lineage>
        <taxon>Bacteria</taxon>
        <taxon>Pseudomonadati</taxon>
        <taxon>Planctomycetota</taxon>
        <taxon>Planctomycetia</taxon>
        <taxon>Pirellulales</taxon>
        <taxon>Pirellulaceae</taxon>
        <taxon>Rhodopirellula</taxon>
    </lineage>
</organism>
<feature type="domain" description="Transposase IS4-like" evidence="2">
    <location>
        <begin position="129"/>
        <end position="360"/>
    </location>
</feature>
<dbReference type="Proteomes" id="UP000036367">
    <property type="component" value="Unassembled WGS sequence"/>
</dbReference>
<protein>
    <submittedName>
        <fullName evidence="3">Mobile element protein</fullName>
    </submittedName>
</protein>
<gene>
    <name evidence="3" type="ORF">RISK_001913</name>
</gene>
<sequence>MNDSERSMEADQQFDRSFELLHQLVNFEDANELFAQRAHTVYTACVVLWMLVYQRLKPDASLENAVKHLIDTRPSYLPENKRLDENTISTASGAYSRARSRLPLEVVRWFAEEVSSGIISATEPTFNQQRVFLIDGTTMALAPEKELQQAFPPASNQLGEGIWPCALLTVFHELASGAAMLPQVGPMYGPEAVSETQLARQGFEQLPEHSIIMSDAGFGIFGVAYEAINAGHDILLRMKKANFHSLQKNAELIEQSEHHKSYRHTWIPTKKNRQTQPELPADCQCDVFLHEVKVTDSLTLYLVSTLADEAFTLAALFERRYDVEIDICNFKVVMDAENIRAKSVDTFMKELYTSVVAYNLTSQLRIEAAAMEEVRPRRMSFKRTWTTFQTFLLRHMHTEPSQWREAYRTALAIARKDKLPIRGKRRYRREAYRKRPKDAQFEKRKKPPSKLKDSDLK</sequence>
<keyword evidence="4" id="KW-1185">Reference proteome</keyword>
<evidence type="ECO:0000259" key="2">
    <source>
        <dbReference type="Pfam" id="PF01609"/>
    </source>
</evidence>
<evidence type="ECO:0000256" key="1">
    <source>
        <dbReference type="SAM" id="MobiDB-lite"/>
    </source>
</evidence>
<dbReference type="AlphaFoldDB" id="A0A0J1BHQ7"/>
<dbReference type="GO" id="GO:0003677">
    <property type="term" value="F:DNA binding"/>
    <property type="evidence" value="ECO:0007669"/>
    <property type="project" value="InterPro"/>
</dbReference>
<dbReference type="PATRIC" id="fig|595434.4.peg.1834"/>
<dbReference type="GO" id="GO:0006313">
    <property type="term" value="P:DNA transposition"/>
    <property type="evidence" value="ECO:0007669"/>
    <property type="project" value="InterPro"/>
</dbReference>
<reference evidence="3" key="1">
    <citation type="submission" date="2015-05" db="EMBL/GenBank/DDBJ databases">
        <title>Permanent draft genome of Rhodopirellula islandicus K833.</title>
        <authorList>
            <person name="Kizina J."/>
            <person name="Richter M."/>
            <person name="Glockner F.O."/>
            <person name="Harder J."/>
        </authorList>
    </citation>
    <scope>NUCLEOTIDE SEQUENCE [LARGE SCALE GENOMIC DNA]</scope>
    <source>
        <strain evidence="3">K833</strain>
    </source>
</reference>
<evidence type="ECO:0000313" key="3">
    <source>
        <dbReference type="EMBL" id="KLU06062.1"/>
    </source>
</evidence>
<dbReference type="Pfam" id="PF01609">
    <property type="entry name" value="DDE_Tnp_1"/>
    <property type="match status" value="1"/>
</dbReference>
<feature type="region of interest" description="Disordered" evidence="1">
    <location>
        <begin position="422"/>
        <end position="457"/>
    </location>
</feature>
<dbReference type="InterPro" id="IPR047952">
    <property type="entry name" value="Transpos_IS4"/>
</dbReference>
<proteinExistence type="predicted"/>